<organism evidence="1 2">
    <name type="scientific">Medicago truncatula</name>
    <name type="common">Barrel medic</name>
    <name type="synonym">Medicago tribuloides</name>
    <dbReference type="NCBI Taxonomy" id="3880"/>
    <lineage>
        <taxon>Eukaryota</taxon>
        <taxon>Viridiplantae</taxon>
        <taxon>Streptophyta</taxon>
        <taxon>Embryophyta</taxon>
        <taxon>Tracheophyta</taxon>
        <taxon>Spermatophyta</taxon>
        <taxon>Magnoliopsida</taxon>
        <taxon>eudicotyledons</taxon>
        <taxon>Gunneridae</taxon>
        <taxon>Pentapetalae</taxon>
        <taxon>rosids</taxon>
        <taxon>fabids</taxon>
        <taxon>Fabales</taxon>
        <taxon>Fabaceae</taxon>
        <taxon>Papilionoideae</taxon>
        <taxon>50 kb inversion clade</taxon>
        <taxon>NPAAA clade</taxon>
        <taxon>Hologalegina</taxon>
        <taxon>IRL clade</taxon>
        <taxon>Trifolieae</taxon>
        <taxon>Medicago</taxon>
    </lineage>
</organism>
<dbReference type="EMBL" id="PSQE01000008">
    <property type="protein sequence ID" value="RHN38893.1"/>
    <property type="molecule type" value="Genomic_DNA"/>
</dbReference>
<dbReference type="AlphaFoldDB" id="A0A396GDN3"/>
<protein>
    <submittedName>
        <fullName evidence="1">Uncharacterized protein</fullName>
    </submittedName>
</protein>
<dbReference type="Proteomes" id="UP000265566">
    <property type="component" value="Chromosome 8"/>
</dbReference>
<proteinExistence type="predicted"/>
<comment type="caution">
    <text evidence="1">The sequence shown here is derived from an EMBL/GenBank/DDBJ whole genome shotgun (WGS) entry which is preliminary data.</text>
</comment>
<gene>
    <name evidence="1" type="ORF">MtrunA17_Chr8g0338021</name>
</gene>
<dbReference type="Gramene" id="rna44868">
    <property type="protein sequence ID" value="RHN38893.1"/>
    <property type="gene ID" value="gene44868"/>
</dbReference>
<evidence type="ECO:0000313" key="2">
    <source>
        <dbReference type="Proteomes" id="UP000265566"/>
    </source>
</evidence>
<accession>A0A396GDN3</accession>
<sequence length="100" mass="11644">MKKCLLEHLGFKEENITLRTNLSLFNLVDNKTSVLLNNLCSFITQSKKRDCLLILLAGHGGYHLDEQKKEMVHYFLGPDKQVIRGTVQFTVFLFYFIIYS</sequence>
<name>A0A396GDN3_MEDTR</name>
<reference evidence="2" key="1">
    <citation type="journal article" date="2018" name="Nat. Plants">
        <title>Whole-genome landscape of Medicago truncatula symbiotic genes.</title>
        <authorList>
            <person name="Pecrix Y."/>
            <person name="Staton S.E."/>
            <person name="Sallet E."/>
            <person name="Lelandais-Briere C."/>
            <person name="Moreau S."/>
            <person name="Carrere S."/>
            <person name="Blein T."/>
            <person name="Jardinaud M.F."/>
            <person name="Latrasse D."/>
            <person name="Zouine M."/>
            <person name="Zahm M."/>
            <person name="Kreplak J."/>
            <person name="Mayjonade B."/>
            <person name="Satge C."/>
            <person name="Perez M."/>
            <person name="Cauet S."/>
            <person name="Marande W."/>
            <person name="Chantry-Darmon C."/>
            <person name="Lopez-Roques C."/>
            <person name="Bouchez O."/>
            <person name="Berard A."/>
            <person name="Debelle F."/>
            <person name="Munos S."/>
            <person name="Bendahmane A."/>
            <person name="Berges H."/>
            <person name="Niebel A."/>
            <person name="Buitink J."/>
            <person name="Frugier F."/>
            <person name="Benhamed M."/>
            <person name="Crespi M."/>
            <person name="Gouzy J."/>
            <person name="Gamas P."/>
        </authorList>
    </citation>
    <scope>NUCLEOTIDE SEQUENCE [LARGE SCALE GENOMIC DNA]</scope>
    <source>
        <strain evidence="2">cv. Jemalong A17</strain>
    </source>
</reference>
<evidence type="ECO:0000313" key="1">
    <source>
        <dbReference type="EMBL" id="RHN38893.1"/>
    </source>
</evidence>